<dbReference type="EMBL" id="BSOG01000002">
    <property type="protein sequence ID" value="GLR13196.1"/>
    <property type="molecule type" value="Genomic_DNA"/>
</dbReference>
<evidence type="ECO:0000313" key="2">
    <source>
        <dbReference type="EMBL" id="GLR13196.1"/>
    </source>
</evidence>
<feature type="domain" description="Fido" evidence="1">
    <location>
        <begin position="6"/>
        <end position="121"/>
    </location>
</feature>
<evidence type="ECO:0000313" key="3">
    <source>
        <dbReference type="Proteomes" id="UP001156706"/>
    </source>
</evidence>
<name>A0ABQ5YF53_9NEIS</name>
<dbReference type="InterPro" id="IPR006440">
    <property type="entry name" value="Doc"/>
</dbReference>
<dbReference type="PANTHER" id="PTHR39426:SF1">
    <property type="entry name" value="HOMOLOGY TO DEATH-ON-CURING PROTEIN OF PHAGE P1"/>
    <property type="match status" value="1"/>
</dbReference>
<gene>
    <name evidence="2" type="primary">doc</name>
    <name evidence="2" type="ORF">GCM10007907_19860</name>
</gene>
<dbReference type="RefSeq" id="WP_284196306.1">
    <property type="nucleotide sequence ID" value="NZ_BSOG01000002.1"/>
</dbReference>
<sequence length="127" mass="14238">MAVRFLPESLVLLMHEDQIRAFGGMQGIRDIELMRSALGQAQQTHEYTSDLFEAAAAYAHSLAKNHPFLDGNKRTAAATMTTFLVQNGWRLCFSQVDLVDWIVRIAVSELDRPALAALLRQHTELKA</sequence>
<reference evidence="3" key="1">
    <citation type="journal article" date="2019" name="Int. J. Syst. Evol. Microbiol.">
        <title>The Global Catalogue of Microorganisms (GCM) 10K type strain sequencing project: providing services to taxonomists for standard genome sequencing and annotation.</title>
        <authorList>
            <consortium name="The Broad Institute Genomics Platform"/>
            <consortium name="The Broad Institute Genome Sequencing Center for Infectious Disease"/>
            <person name="Wu L."/>
            <person name="Ma J."/>
        </authorList>
    </citation>
    <scope>NUCLEOTIDE SEQUENCE [LARGE SCALE GENOMIC DNA]</scope>
    <source>
        <strain evidence="3">NBRC 110044</strain>
    </source>
</reference>
<dbReference type="PANTHER" id="PTHR39426">
    <property type="entry name" value="HOMOLOGY TO DEATH-ON-CURING PROTEIN OF PHAGE P1"/>
    <property type="match status" value="1"/>
</dbReference>
<dbReference type="Proteomes" id="UP001156706">
    <property type="component" value="Unassembled WGS sequence"/>
</dbReference>
<accession>A0ABQ5YF53</accession>
<dbReference type="InterPro" id="IPR003812">
    <property type="entry name" value="Fido"/>
</dbReference>
<dbReference type="InterPro" id="IPR053737">
    <property type="entry name" value="Type_II_TA_Toxin"/>
</dbReference>
<dbReference type="NCBIfam" id="TIGR01550">
    <property type="entry name" value="DOC_P1"/>
    <property type="match status" value="1"/>
</dbReference>
<dbReference type="PROSITE" id="PS51459">
    <property type="entry name" value="FIDO"/>
    <property type="match status" value="1"/>
</dbReference>
<proteinExistence type="predicted"/>
<dbReference type="SUPFAM" id="SSF140931">
    <property type="entry name" value="Fic-like"/>
    <property type="match status" value="1"/>
</dbReference>
<dbReference type="Pfam" id="PF02661">
    <property type="entry name" value="Fic"/>
    <property type="match status" value="1"/>
</dbReference>
<dbReference type="Gene3D" id="1.20.120.1870">
    <property type="entry name" value="Fic/DOC protein, Fido domain"/>
    <property type="match status" value="1"/>
</dbReference>
<keyword evidence="3" id="KW-1185">Reference proteome</keyword>
<dbReference type="InterPro" id="IPR036597">
    <property type="entry name" value="Fido-like_dom_sf"/>
</dbReference>
<organism evidence="2 3">
    <name type="scientific">Chitinimonas prasina</name>
    <dbReference type="NCBI Taxonomy" id="1434937"/>
    <lineage>
        <taxon>Bacteria</taxon>
        <taxon>Pseudomonadati</taxon>
        <taxon>Pseudomonadota</taxon>
        <taxon>Betaproteobacteria</taxon>
        <taxon>Neisseriales</taxon>
        <taxon>Chitinibacteraceae</taxon>
        <taxon>Chitinimonas</taxon>
    </lineage>
</organism>
<protein>
    <submittedName>
        <fullName evidence="2">Death-on-curing protein</fullName>
    </submittedName>
</protein>
<dbReference type="PIRSF" id="PIRSF018297">
    <property type="entry name" value="Doc"/>
    <property type="match status" value="1"/>
</dbReference>
<evidence type="ECO:0000259" key="1">
    <source>
        <dbReference type="PROSITE" id="PS51459"/>
    </source>
</evidence>
<comment type="caution">
    <text evidence="2">The sequence shown here is derived from an EMBL/GenBank/DDBJ whole genome shotgun (WGS) entry which is preliminary data.</text>
</comment>